<dbReference type="InterPro" id="IPR036084">
    <property type="entry name" value="Ser_inhib-like_sf"/>
</dbReference>
<sequence>MWSLLLVAICSSLHPDYRPTQCLYVCGDNEKFVDCVNQCNTCDASDDCSSSDICVAGCDCESGFLRNKEGKCVPEEKCNEEPQRCAVDEEFRECGCMKTCCNAKKPDACAGQCLTGCFCKNGLVRNEEGRCVELSQCKETGGNGTICGKNEEIVACAKPKWCNTCVVRGNCKLKTCSEGCDCKKGFYRDDNGICIPSFQCPGDKPTNTCGKHEVYKQCGSACPPTCANQGRVQSCTQQCISGCFCKDGFVRNSEGQCIKPEECEDESGDSGDNSDKCAEDEEYQECGTACPETCENLGKPRVCTLQCVSGCFCKKGLVRNFNGRCVIPEDCSEEECAEDEEYQECGTACPETCKNLGKPRTCTLQCVSGCFCKNGLVRNSSGRCVSPEDCGNGTVCGKNEEIVSCAKPKWCNTCEIRGNCKLKTCSKGCDCKEGFYRDNNRICIPSFQCPADNTTKICGKDEQYYSECTPSCQNTCENYNNPRVRCGCQPPSCFCREGLVKNEAGKCVFPSECFQCKNGEVYKPCGSPCQRTCANYRFQIGTKCTQPCEPGCFCKDGLVRDSKGNCIDPKKCGKTFCGRHEEYKKCGTACPANCTNRNPVCTQECVKGCFCKKGFVRSENGTCISLSECPQVQCKKGEEYKICGSPCQRTCANYRFHIGIKCPKPCEPGCFCKDGLVRDSNGNCVNPEDCSKICGRREEYKECGTACPANCTNRNPICAEQCVKGCFCKKGFVRSENGTCIPSSQCPKQICGKDEEYYKECTPSCKNTCKAYNNPGIRCRCEPPSCFCKKGLVKREDGRCVPPTACFQCKKGEEYQICGSPCERTCANYRFRIGIKCPKPCEPGCFCKDGLVRDSNGECVETEECGEKICGKNEIYKECGTACPANCTNRNPICTEECVEGCFCRDGFVRSKNGTCVPLSQCPNEICPPFEKYTNCVIPCNNCKLKGMCSFLGCKEGCDCIDGFFRDENGRCIPEALCSLQNKCGPFEKYSSCVNPCNDCEIRGDCQFLVCNEGCDCIDGYYRDENGRCIPAAECTVIIPGTCGRNEEYNVCGTACPPSCSNPNPICTQQCVSGCFCEKGYLRNDNGICIPRKQCPKGICRKNEEYNNCGTACPPTCSNSNPVCTRQCVKGCFCKKGYVKNDDGLCIRRELCPKRTCGSNEEYRTCGTACPPTCSYPNPVCTQHCVTGCFCKEGYIRNDNGICIPSDQCPKGICGTNEEYNNCGTACPPTCSKPNPVCTKQCTRGCFCKKGYIRNDNGICIPKEQCPKGTCGKNEEYKDCGTACPPTCSKPDRICIEQCVSGCFCKKGYIRNDNHICIPKKDCPKAHICPGNQQYYKCKPTCRHTCSTHNSTNVYCSKLCRPGCFCKPGMILRKDGLCVHPEQCPPACGPKEEYYDCVPDCKNRCNPYKICPLYCRPGCFCRNGLVLRDDGECVRPRNCNATAVTTTKPPLQCGRDEQYYTCIPFCLNTCENYGRTDVLCPDICISGCFCKEGLIKREDSACVPPSECRNSACGVDEEYYDCIPDCKNRCHPKRICPRRCRRGCFCRKGLVLREDGRCVQPQQCNNTMNSTEKPFQICGVDEEYYECKPYCENTCEVYGRKNITCRWVCVPGCFCKRGLIKRKDGACVKPEFCNPQPPAKPTIQCKEDEEYYECVPCRNTCENYGLDDIVCPALCTSGCFCKQGLVKRNDGACVLPNECGNELTTGELDESSESQNHTVYRRSYEIDDSAEEYYTSEENFSRNSVEYRRVTTGELDESSGSQNHKVYRKSYERDNAEEESYSSEEDFSRNSVEYRREKYNHEKEVDNFLSQDYGYDETNSENQEEYSSESSESSYPPVQCRKGEEYQICGSPCERTCANYRFRVGIKCPKPCEPGCFCKDGLVRDSNGECVETEECGEKICGKNEIYKECGTACPANCTNRNPICTEECVEGCFCRDGFVKSKNGTCVPLSQCPNELCGINEFYNECGTACQSTCADRNPPCNKMCARGCFCVKGFVRVVKDGPCIPVDQCLEELCGINEFYNECGTACQSTCADRNPPCNKMCARGCFCVKGFVRVVKDGPCIPVDQCLEGEATQDKEANNTQTQGYRSHEIESLSEEDYSSECSESSFSQDLDHNNAKNRKADNE</sequence>
<dbReference type="STRING" id="407821.A0A087UJV8"/>
<dbReference type="GO" id="GO:0030414">
    <property type="term" value="F:peptidase inhibitor activity"/>
    <property type="evidence" value="ECO:0007669"/>
    <property type="project" value="UniProtKB-KW"/>
</dbReference>
<dbReference type="Gene3D" id="2.10.25.10">
    <property type="entry name" value="Laminin"/>
    <property type="match status" value="32"/>
</dbReference>
<evidence type="ECO:0000256" key="3">
    <source>
        <dbReference type="SAM" id="MobiDB-lite"/>
    </source>
</evidence>
<evidence type="ECO:0000256" key="2">
    <source>
        <dbReference type="ARBA" id="ARBA00023157"/>
    </source>
</evidence>
<dbReference type="OrthoDB" id="6414449at2759"/>
<feature type="domain" description="EGF-like" evidence="5">
    <location>
        <begin position="467"/>
        <end position="508"/>
    </location>
</feature>
<reference evidence="6 7" key="1">
    <citation type="submission" date="2013-11" db="EMBL/GenBank/DDBJ databases">
        <title>Genome sequencing of Stegodyphus mimosarum.</title>
        <authorList>
            <person name="Bechsgaard J."/>
        </authorList>
    </citation>
    <scope>NUCLEOTIDE SEQUENCE [LARGE SCALE GENOMIC DNA]</scope>
</reference>
<feature type="compositionally biased region" description="Acidic residues" evidence="3">
    <location>
        <begin position="1814"/>
        <end position="1827"/>
    </location>
</feature>
<feature type="region of interest" description="Disordered" evidence="3">
    <location>
        <begin position="2080"/>
        <end position="2127"/>
    </location>
</feature>
<feature type="domain" description="EGF-like" evidence="5">
    <location>
        <begin position="710"/>
        <end position="741"/>
    </location>
</feature>
<gene>
    <name evidence="6" type="ORF">X975_17196</name>
</gene>
<evidence type="ECO:0000256" key="4">
    <source>
        <dbReference type="SAM" id="SignalP"/>
    </source>
</evidence>
<proteinExistence type="predicted"/>
<accession>A0A087UJV8</accession>
<feature type="domain" description="EGF-like" evidence="5">
    <location>
        <begin position="1521"/>
        <end position="1559"/>
    </location>
</feature>
<feature type="compositionally biased region" description="Acidic residues" evidence="3">
    <location>
        <begin position="1775"/>
        <end position="1785"/>
    </location>
</feature>
<dbReference type="InterPro" id="IPR002919">
    <property type="entry name" value="TIL_dom"/>
</dbReference>
<feature type="compositionally biased region" description="Basic and acidic residues" evidence="3">
    <location>
        <begin position="2113"/>
        <end position="2127"/>
    </location>
</feature>
<dbReference type="SMART" id="SM00181">
    <property type="entry name" value="EGF"/>
    <property type="match status" value="11"/>
</dbReference>
<keyword evidence="4" id="KW-0732">Signal</keyword>
<keyword evidence="1" id="KW-0646">Protease inhibitor</keyword>
<dbReference type="Pfam" id="PF01826">
    <property type="entry name" value="TIL"/>
    <property type="match status" value="28"/>
</dbReference>
<dbReference type="CDD" id="cd19941">
    <property type="entry name" value="TIL"/>
    <property type="match status" value="29"/>
</dbReference>
<feature type="domain" description="EGF-like" evidence="5">
    <location>
        <begin position="225"/>
        <end position="258"/>
    </location>
</feature>
<dbReference type="OMA" id="QVYTSCK"/>
<dbReference type="EMBL" id="KK120157">
    <property type="protein sequence ID" value="KFM77647.1"/>
    <property type="molecule type" value="Genomic_DNA"/>
</dbReference>
<dbReference type="Proteomes" id="UP000054359">
    <property type="component" value="Unassembled WGS sequence"/>
</dbReference>
<feature type="signal peptide" evidence="4">
    <location>
        <begin position="1"/>
        <end position="15"/>
    </location>
</feature>
<feature type="non-terminal residue" evidence="6">
    <location>
        <position position="2127"/>
    </location>
</feature>
<feature type="domain" description="EGF-like" evidence="5">
    <location>
        <begin position="1287"/>
        <end position="1318"/>
    </location>
</feature>
<protein>
    <submittedName>
        <fullName evidence="6">Zonadhesin</fullName>
    </submittedName>
</protein>
<name>A0A087UJV8_STEMI</name>
<feature type="domain" description="EGF-like" evidence="5">
    <location>
        <begin position="1586"/>
        <end position="1628"/>
    </location>
</feature>
<dbReference type="SUPFAM" id="SSF57567">
    <property type="entry name" value="Serine protease inhibitors"/>
    <property type="match status" value="31"/>
</dbReference>
<feature type="domain" description="EGF-like" evidence="5">
    <location>
        <begin position="760"/>
        <end position="801"/>
    </location>
</feature>
<feature type="domain" description="EGF-like" evidence="5">
    <location>
        <begin position="1337"/>
        <end position="1379"/>
    </location>
</feature>
<evidence type="ECO:0000313" key="6">
    <source>
        <dbReference type="EMBL" id="KFM77647.1"/>
    </source>
</evidence>
<dbReference type="PANTHER" id="PTHR23259:SF70">
    <property type="entry name" value="ACCESSORY GLAND PROTEIN ACP62F-RELATED"/>
    <property type="match status" value="1"/>
</dbReference>
<feature type="domain" description="EGF-like" evidence="5">
    <location>
        <begin position="404"/>
        <end position="444"/>
    </location>
</feature>
<feature type="domain" description="EGF-like" evidence="5">
    <location>
        <begin position="1112"/>
        <end position="1147"/>
    </location>
</feature>
<feature type="region of interest" description="Disordered" evidence="3">
    <location>
        <begin position="1751"/>
        <end position="1790"/>
    </location>
</feature>
<feature type="domain" description="EGF-like" evidence="5">
    <location>
        <begin position="1396"/>
        <end position="1434"/>
    </location>
</feature>
<evidence type="ECO:0000259" key="5">
    <source>
        <dbReference type="SMART" id="SM00181"/>
    </source>
</evidence>
<dbReference type="InterPro" id="IPR000742">
    <property type="entry name" value="EGF"/>
</dbReference>
<organism evidence="6 7">
    <name type="scientific">Stegodyphus mimosarum</name>
    <name type="common">African social velvet spider</name>
    <dbReference type="NCBI Taxonomy" id="407821"/>
    <lineage>
        <taxon>Eukaryota</taxon>
        <taxon>Metazoa</taxon>
        <taxon>Ecdysozoa</taxon>
        <taxon>Arthropoda</taxon>
        <taxon>Chelicerata</taxon>
        <taxon>Arachnida</taxon>
        <taxon>Araneae</taxon>
        <taxon>Araneomorphae</taxon>
        <taxon>Entelegynae</taxon>
        <taxon>Eresoidea</taxon>
        <taxon>Eresidae</taxon>
        <taxon>Stegodyphus</taxon>
    </lineage>
</organism>
<evidence type="ECO:0000313" key="7">
    <source>
        <dbReference type="Proteomes" id="UP000054359"/>
    </source>
</evidence>
<dbReference type="InterPro" id="IPR051368">
    <property type="entry name" value="SerProtInhib-TIL_Domain"/>
</dbReference>
<keyword evidence="7" id="KW-1185">Reference proteome</keyword>
<evidence type="ECO:0000256" key="1">
    <source>
        <dbReference type="ARBA" id="ARBA00022690"/>
    </source>
</evidence>
<keyword evidence="2" id="KW-1015">Disulfide bond</keyword>
<feature type="chain" id="PRO_5012429702" evidence="4">
    <location>
        <begin position="16"/>
        <end position="2127"/>
    </location>
</feature>
<feature type="region of interest" description="Disordered" evidence="3">
    <location>
        <begin position="1803"/>
        <end position="1838"/>
    </location>
</feature>
<dbReference type="PANTHER" id="PTHR23259">
    <property type="entry name" value="RIDDLE"/>
    <property type="match status" value="1"/>
</dbReference>